<keyword evidence="2" id="KW-0812">Transmembrane</keyword>
<gene>
    <name evidence="4" type="ORF">NliqN6_3659</name>
</gene>
<dbReference type="PANTHER" id="PTHR21377">
    <property type="entry name" value="PROTEIN FAM210B, MITOCHONDRIAL"/>
    <property type="match status" value="1"/>
</dbReference>
<protein>
    <recommendedName>
        <fullName evidence="3">DUF1279 domain-containing protein</fullName>
    </recommendedName>
</protein>
<evidence type="ECO:0000313" key="5">
    <source>
        <dbReference type="Proteomes" id="UP000620104"/>
    </source>
</evidence>
<name>A0A8H3TU77_9TREE</name>
<feature type="region of interest" description="Disordered" evidence="1">
    <location>
        <begin position="38"/>
        <end position="84"/>
    </location>
</feature>
<reference evidence="4" key="1">
    <citation type="submission" date="2020-07" db="EMBL/GenBank/DDBJ databases">
        <title>Draft Genome Sequence of a Deep-Sea Yeast, Naganishia (Cryptococcus) liquefaciens strain N6.</title>
        <authorList>
            <person name="Han Y.W."/>
            <person name="Kajitani R."/>
            <person name="Morimoto H."/>
            <person name="Parhat M."/>
            <person name="Tsubouchi H."/>
            <person name="Bakenova O."/>
            <person name="Ogata M."/>
            <person name="Argunhan B."/>
            <person name="Aoki R."/>
            <person name="Kajiwara S."/>
            <person name="Itoh T."/>
            <person name="Iwasaki H."/>
        </authorList>
    </citation>
    <scope>NUCLEOTIDE SEQUENCE</scope>
    <source>
        <strain evidence="4">N6</strain>
    </source>
</reference>
<comment type="caution">
    <text evidence="4">The sequence shown here is derived from an EMBL/GenBank/DDBJ whole genome shotgun (WGS) entry which is preliminary data.</text>
</comment>
<dbReference type="PANTHER" id="PTHR21377:SF0">
    <property type="entry name" value="PROTEIN FAM210B, MITOCHONDRIAL"/>
    <property type="match status" value="1"/>
</dbReference>
<proteinExistence type="predicted"/>
<accession>A0A8H3TU77</accession>
<keyword evidence="2" id="KW-1133">Transmembrane helix</keyword>
<organism evidence="4 5">
    <name type="scientific">Naganishia liquefaciens</name>
    <dbReference type="NCBI Taxonomy" id="104408"/>
    <lineage>
        <taxon>Eukaryota</taxon>
        <taxon>Fungi</taxon>
        <taxon>Dikarya</taxon>
        <taxon>Basidiomycota</taxon>
        <taxon>Agaricomycotina</taxon>
        <taxon>Tremellomycetes</taxon>
        <taxon>Filobasidiales</taxon>
        <taxon>Filobasidiaceae</taxon>
        <taxon>Naganishia</taxon>
    </lineage>
</organism>
<keyword evidence="5" id="KW-1185">Reference proteome</keyword>
<evidence type="ECO:0000256" key="1">
    <source>
        <dbReference type="SAM" id="MobiDB-lite"/>
    </source>
</evidence>
<evidence type="ECO:0000313" key="4">
    <source>
        <dbReference type="EMBL" id="GHJ87257.1"/>
    </source>
</evidence>
<dbReference type="InterPro" id="IPR009688">
    <property type="entry name" value="FAM210A/B-like_dom"/>
</dbReference>
<keyword evidence="2" id="KW-0472">Membrane</keyword>
<dbReference type="InterPro" id="IPR045866">
    <property type="entry name" value="FAM210A/B-like"/>
</dbReference>
<evidence type="ECO:0000256" key="2">
    <source>
        <dbReference type="SAM" id="Phobius"/>
    </source>
</evidence>
<evidence type="ECO:0000259" key="3">
    <source>
        <dbReference type="Pfam" id="PF06916"/>
    </source>
</evidence>
<dbReference type="Pfam" id="PF06916">
    <property type="entry name" value="FAM210A-B_dom"/>
    <property type="match status" value="1"/>
</dbReference>
<sequence length="266" mass="28855">MNRTLARTLPYLTTAAIRPAHQAGIRAAWRPLLTHPAQTLPTRIRPSRPFATTTFAPSSSSSSNNDSSSPPPPPPPSSSGIGGKLKDLMTKYGRHALAVYLALSAVDLGLTFLCVHLVGADKIEWVKDYVVAQWRVARYGADEARDMRAREVEEQAHRDAQDAAEGTVVEGGNKKKNKGNALLWAEFALAYGIHKTLLLPVRVGATAAVTPRLVHWLTARGWVGKGGVKRAATHASGKVKQASEKAQDRVKEASDRVKEMAKRTKD</sequence>
<dbReference type="OrthoDB" id="426386at2759"/>
<dbReference type="EMBL" id="BLZA01000021">
    <property type="protein sequence ID" value="GHJ87257.1"/>
    <property type="molecule type" value="Genomic_DNA"/>
</dbReference>
<dbReference type="GO" id="GO:0005739">
    <property type="term" value="C:mitochondrion"/>
    <property type="evidence" value="ECO:0007669"/>
    <property type="project" value="TreeGrafter"/>
</dbReference>
<dbReference type="Proteomes" id="UP000620104">
    <property type="component" value="Unassembled WGS sequence"/>
</dbReference>
<dbReference type="AlphaFoldDB" id="A0A8H3TU77"/>
<feature type="compositionally biased region" description="Basic and acidic residues" evidence="1">
    <location>
        <begin position="241"/>
        <end position="266"/>
    </location>
</feature>
<feature type="domain" description="DUF1279" evidence="3">
    <location>
        <begin position="84"/>
        <end position="211"/>
    </location>
</feature>
<feature type="region of interest" description="Disordered" evidence="1">
    <location>
        <begin position="233"/>
        <end position="266"/>
    </location>
</feature>
<feature type="transmembrane region" description="Helical" evidence="2">
    <location>
        <begin position="97"/>
        <end position="118"/>
    </location>
</feature>
<feature type="compositionally biased region" description="Low complexity" evidence="1">
    <location>
        <begin position="57"/>
        <end position="68"/>
    </location>
</feature>